<dbReference type="EMBL" id="CP036318">
    <property type="protein sequence ID" value="QDV54242.1"/>
    <property type="molecule type" value="Genomic_DNA"/>
</dbReference>
<accession>A0A518IMB7</accession>
<reference evidence="2 3" key="1">
    <citation type="submission" date="2019-02" db="EMBL/GenBank/DDBJ databases">
        <title>Deep-cultivation of Planctomycetes and their phenomic and genomic characterization uncovers novel biology.</title>
        <authorList>
            <person name="Wiegand S."/>
            <person name="Jogler M."/>
            <person name="Boedeker C."/>
            <person name="Pinto D."/>
            <person name="Vollmers J."/>
            <person name="Rivas-Marin E."/>
            <person name="Kohn T."/>
            <person name="Peeters S.H."/>
            <person name="Heuer A."/>
            <person name="Rast P."/>
            <person name="Oberbeckmann S."/>
            <person name="Bunk B."/>
            <person name="Jeske O."/>
            <person name="Meyerdierks A."/>
            <person name="Storesund J.E."/>
            <person name="Kallscheuer N."/>
            <person name="Luecker S."/>
            <person name="Lage O.M."/>
            <person name="Pohl T."/>
            <person name="Merkel B.J."/>
            <person name="Hornburger P."/>
            <person name="Mueller R.-W."/>
            <person name="Bruemmer F."/>
            <person name="Labrenz M."/>
            <person name="Spormann A.M."/>
            <person name="Op den Camp H."/>
            <person name="Overmann J."/>
            <person name="Amann R."/>
            <person name="Jetten M.S.M."/>
            <person name="Mascher T."/>
            <person name="Medema M.H."/>
            <person name="Devos D.P."/>
            <person name="Kaster A.-K."/>
            <person name="Ovreas L."/>
            <person name="Rohde M."/>
            <person name="Galperin M.Y."/>
            <person name="Jogler C."/>
        </authorList>
    </citation>
    <scope>NUCLEOTIDE SEQUENCE [LARGE SCALE GENOMIC DNA]</scope>
    <source>
        <strain evidence="2 3">Mal33</strain>
    </source>
</reference>
<name>A0A518IMB7_9BACT</name>
<keyword evidence="3" id="KW-1185">Reference proteome</keyword>
<dbReference type="Pfam" id="PF09609">
    <property type="entry name" value="Cas_GSU0054"/>
    <property type="match status" value="2"/>
</dbReference>
<sequence>MSTLSIEVELLTGRYVAADVANRETAEWPPHPGRLFMAMAATCFEMGEDAGEVAALQWLEQLPPPDIFASDGIRRSRHAVYVPVNDKVTASKSLLQTAPGLSRSKQERAFPTMIPDDATVTFVWHDVAEPASHLDGLRRICSNVIRVGHSSSLVRVWAQIDSGTPNRPRWEPTRRGAEVQLRVAGEGEFERLRTACGADRIDRFAELAETISSTKGTQKREAKATFELEFGMPFKSALRPPEPTPPVLGQWQGYAREIGASKTGMVVAGEHFDSQLLILRKLDGPNLGVQNSLALTKRLRDAAMAHCEIQPPPAWLSGHETNGNAMTNPHAAFVALPFVGGQHGDGHLMGLAIALPKQIAPETRGEALRGLLLDENDDECPIELKLGKLGVWTLCMESESTAAKTLQNSTWTRPSYAWASVTPVVLDRYPKSDRSTDRMRWNTEVAETIALACQRAGLPTPINVEIDTTSWHRGVPRAVPKRRRLRGGPDRDATTQLGDGFSPMPARPGKPTRPQVHVRIEFHDQVTGPVILGAGRFSGYGLCKPIASSHESTR</sequence>
<dbReference type="InterPro" id="IPR019089">
    <property type="entry name" value="Cas_GSU0054"/>
</dbReference>
<organism evidence="2 3">
    <name type="scientific">Rosistilla oblonga</name>
    <dbReference type="NCBI Taxonomy" id="2527990"/>
    <lineage>
        <taxon>Bacteria</taxon>
        <taxon>Pseudomonadati</taxon>
        <taxon>Planctomycetota</taxon>
        <taxon>Planctomycetia</taxon>
        <taxon>Pirellulales</taxon>
        <taxon>Pirellulaceae</taxon>
        <taxon>Rosistilla</taxon>
    </lineage>
</organism>
<feature type="region of interest" description="Disordered" evidence="1">
    <location>
        <begin position="482"/>
        <end position="513"/>
    </location>
</feature>
<evidence type="ECO:0000313" key="3">
    <source>
        <dbReference type="Proteomes" id="UP000316770"/>
    </source>
</evidence>
<gene>
    <name evidence="2" type="ORF">Mal33_01920</name>
</gene>
<dbReference type="NCBIfam" id="TIGR02165">
    <property type="entry name" value="cas5_6_GSU0054"/>
    <property type="match status" value="1"/>
</dbReference>
<proteinExistence type="predicted"/>
<protein>
    <submittedName>
        <fullName evidence="2">CRISPR-associated protein, family (Cas_GSU0054)</fullName>
    </submittedName>
</protein>
<dbReference type="RefSeq" id="WP_145281738.1">
    <property type="nucleotide sequence ID" value="NZ_CP036318.1"/>
</dbReference>
<dbReference type="AlphaFoldDB" id="A0A518IMB7"/>
<dbReference type="Proteomes" id="UP000316770">
    <property type="component" value="Chromosome"/>
</dbReference>
<evidence type="ECO:0000256" key="1">
    <source>
        <dbReference type="SAM" id="MobiDB-lite"/>
    </source>
</evidence>
<evidence type="ECO:0000313" key="2">
    <source>
        <dbReference type="EMBL" id="QDV54242.1"/>
    </source>
</evidence>